<comment type="caution">
    <text evidence="2">The sequence shown here is derived from an EMBL/GenBank/DDBJ whole genome shotgun (WGS) entry which is preliminary data.</text>
</comment>
<dbReference type="PANTHER" id="PTHR31286:SF99">
    <property type="entry name" value="DUF4283 DOMAIN-CONTAINING PROTEIN"/>
    <property type="match status" value="1"/>
</dbReference>
<accession>A0ABR2DKB5</accession>
<dbReference type="Proteomes" id="UP001472677">
    <property type="component" value="Unassembled WGS sequence"/>
</dbReference>
<evidence type="ECO:0000313" key="3">
    <source>
        <dbReference type="Proteomes" id="UP001472677"/>
    </source>
</evidence>
<proteinExistence type="predicted"/>
<protein>
    <recommendedName>
        <fullName evidence="4">DUF4283 domain-containing protein</fullName>
    </recommendedName>
</protein>
<dbReference type="InterPro" id="IPR040256">
    <property type="entry name" value="At4g02000-like"/>
</dbReference>
<keyword evidence="3" id="KW-1185">Reference proteome</keyword>
<evidence type="ECO:0008006" key="4">
    <source>
        <dbReference type="Google" id="ProtNLM"/>
    </source>
</evidence>
<organism evidence="2 3">
    <name type="scientific">Hibiscus sabdariffa</name>
    <name type="common">roselle</name>
    <dbReference type="NCBI Taxonomy" id="183260"/>
    <lineage>
        <taxon>Eukaryota</taxon>
        <taxon>Viridiplantae</taxon>
        <taxon>Streptophyta</taxon>
        <taxon>Embryophyta</taxon>
        <taxon>Tracheophyta</taxon>
        <taxon>Spermatophyta</taxon>
        <taxon>Magnoliopsida</taxon>
        <taxon>eudicotyledons</taxon>
        <taxon>Gunneridae</taxon>
        <taxon>Pentapetalae</taxon>
        <taxon>rosids</taxon>
        <taxon>malvids</taxon>
        <taxon>Malvales</taxon>
        <taxon>Malvaceae</taxon>
        <taxon>Malvoideae</taxon>
        <taxon>Hibiscus</taxon>
    </lineage>
</organism>
<evidence type="ECO:0000313" key="2">
    <source>
        <dbReference type="EMBL" id="KAK8540172.1"/>
    </source>
</evidence>
<reference evidence="2 3" key="1">
    <citation type="journal article" date="2024" name="G3 (Bethesda)">
        <title>Genome assembly of Hibiscus sabdariffa L. provides insights into metabolisms of medicinal natural products.</title>
        <authorList>
            <person name="Kim T."/>
        </authorList>
    </citation>
    <scope>NUCLEOTIDE SEQUENCE [LARGE SCALE GENOMIC DNA]</scope>
    <source>
        <strain evidence="2">TK-2024</strain>
        <tissue evidence="2">Old leaves</tissue>
    </source>
</reference>
<name>A0ABR2DKB5_9ROSI</name>
<gene>
    <name evidence="2" type="ORF">V6N12_046463</name>
</gene>
<dbReference type="PANTHER" id="PTHR31286">
    <property type="entry name" value="GLYCINE-RICH CELL WALL STRUCTURAL PROTEIN 1.8-LIKE"/>
    <property type="match status" value="1"/>
</dbReference>
<evidence type="ECO:0000256" key="1">
    <source>
        <dbReference type="SAM" id="MobiDB-lite"/>
    </source>
</evidence>
<feature type="region of interest" description="Disordered" evidence="1">
    <location>
        <begin position="240"/>
        <end position="260"/>
    </location>
</feature>
<sequence length="260" mass="28837">MATASSSRSPDGVINLVNPTSLERPMFALQKKVQPDVKEGRSVEIQFVHFALDANYDKVLSGGLWLVYGSYLNVQPRSWNFFKLVEYPEQILGWIRLPELPYKYYSKSLLHSIAECIGHVVRIAYNTIEAKRGRRYQASRGGSDFSKLENLDEFYGPWMQVVSKRMRANQSGKKLNSSLATGGNTTNVGGSRFGVLASSNVVEASPLIITTRQQLKKGNLSLINISPLVLGEAVGQHHAESSTIRKVHHCRGSSSKANPE</sequence>
<dbReference type="EMBL" id="JBBPBM010000025">
    <property type="protein sequence ID" value="KAK8540172.1"/>
    <property type="molecule type" value="Genomic_DNA"/>
</dbReference>